<dbReference type="PANTHER" id="PTHR18964">
    <property type="entry name" value="ROK (REPRESSOR, ORF, KINASE) FAMILY"/>
    <property type="match status" value="1"/>
</dbReference>
<dbReference type="Proteomes" id="UP000737171">
    <property type="component" value="Unassembled WGS sequence"/>
</dbReference>
<dbReference type="EMBL" id="JABRWJ010000001">
    <property type="protein sequence ID" value="NRF66229.1"/>
    <property type="molecule type" value="Genomic_DNA"/>
</dbReference>
<protein>
    <submittedName>
        <fullName evidence="2">ROK family transcriptional regulator</fullName>
    </submittedName>
</protein>
<gene>
    <name evidence="2" type="ORF">HLB44_04465</name>
</gene>
<dbReference type="SUPFAM" id="SSF46785">
    <property type="entry name" value="Winged helix' DNA-binding domain"/>
    <property type="match status" value="1"/>
</dbReference>
<dbReference type="InterPro" id="IPR043129">
    <property type="entry name" value="ATPase_NBD"/>
</dbReference>
<dbReference type="Gene3D" id="1.10.10.10">
    <property type="entry name" value="Winged helix-like DNA-binding domain superfamily/Winged helix DNA-binding domain"/>
    <property type="match status" value="1"/>
</dbReference>
<comment type="similarity">
    <text evidence="1">Belongs to the ROK (NagC/XylR) family.</text>
</comment>
<dbReference type="SUPFAM" id="SSF53067">
    <property type="entry name" value="Actin-like ATPase domain"/>
    <property type="match status" value="1"/>
</dbReference>
<proteinExistence type="inferred from homology"/>
<sequence>MDPVVTPDPHLRPRGSSQGGLRQYNERVVLQAIRLHGALPGAELARLTQLTAQTISLITKRLLDDGLLRKGEPQRGKVGQPSVPLALNPDGAYAVGIKVGRRSLDVLLVDFVGAVRRRWSLDYRYPEPQALLAEIGRRLQDIRAGLDAEAIARVQGVGIAVPLSLGGWQTLLDMPPDVAARWPETDLRTEVAALAEWPVHLLKDTAAACVAELVAGHGRSTPSFLYVFVDTFIGGGLVLDSHLRAGLHGNAGAIGSLPLAPAANGAAPAQLLSIASLVNLERLYAAAGLDLGAVADERALEPPWAPWTERWLAEAATAIAFAIDSAACLLDLDSVILDGSFSRALQAALLAAIERALDRHDWEGANRPPLQAGRIGPDARAIGGALLPLYANFAPDRELFLKIAAE</sequence>
<name>A0ABX2EAW7_9BURK</name>
<accession>A0ABX2EAW7</accession>
<dbReference type="Pfam" id="PF00480">
    <property type="entry name" value="ROK"/>
    <property type="match status" value="1"/>
</dbReference>
<evidence type="ECO:0000313" key="3">
    <source>
        <dbReference type="Proteomes" id="UP000737171"/>
    </source>
</evidence>
<dbReference type="CDD" id="cd23763">
    <property type="entry name" value="ASKHA_ATPase_ROK"/>
    <property type="match status" value="1"/>
</dbReference>
<dbReference type="InterPro" id="IPR000600">
    <property type="entry name" value="ROK"/>
</dbReference>
<dbReference type="InterPro" id="IPR036388">
    <property type="entry name" value="WH-like_DNA-bd_sf"/>
</dbReference>
<dbReference type="PANTHER" id="PTHR18964:SF149">
    <property type="entry name" value="BIFUNCTIONAL UDP-N-ACETYLGLUCOSAMINE 2-EPIMERASE_N-ACETYLMANNOSAMINE KINASE"/>
    <property type="match status" value="1"/>
</dbReference>
<organism evidence="2 3">
    <name type="scientific">Pseudaquabacterium terrae</name>
    <dbReference type="NCBI Taxonomy" id="2732868"/>
    <lineage>
        <taxon>Bacteria</taxon>
        <taxon>Pseudomonadati</taxon>
        <taxon>Pseudomonadota</taxon>
        <taxon>Betaproteobacteria</taxon>
        <taxon>Burkholderiales</taxon>
        <taxon>Sphaerotilaceae</taxon>
        <taxon>Pseudaquabacterium</taxon>
    </lineage>
</organism>
<comment type="caution">
    <text evidence="2">The sequence shown here is derived from an EMBL/GenBank/DDBJ whole genome shotgun (WGS) entry which is preliminary data.</text>
</comment>
<evidence type="ECO:0000313" key="2">
    <source>
        <dbReference type="EMBL" id="NRF66229.1"/>
    </source>
</evidence>
<dbReference type="RefSeq" id="WP_173120971.1">
    <property type="nucleotide sequence ID" value="NZ_JABRWJ010000001.1"/>
</dbReference>
<evidence type="ECO:0000256" key="1">
    <source>
        <dbReference type="ARBA" id="ARBA00006479"/>
    </source>
</evidence>
<keyword evidence="3" id="KW-1185">Reference proteome</keyword>
<reference evidence="2 3" key="1">
    <citation type="submission" date="2020-05" db="EMBL/GenBank/DDBJ databases">
        <title>Aquincola sp. isolate from soil.</title>
        <authorList>
            <person name="Han J."/>
            <person name="Kim D.-U."/>
        </authorList>
    </citation>
    <scope>NUCLEOTIDE SEQUENCE [LARGE SCALE GENOMIC DNA]</scope>
    <source>
        <strain evidence="2 3">S2</strain>
    </source>
</reference>
<dbReference type="Gene3D" id="3.30.420.40">
    <property type="match status" value="2"/>
</dbReference>
<dbReference type="InterPro" id="IPR036390">
    <property type="entry name" value="WH_DNA-bd_sf"/>
</dbReference>